<dbReference type="AlphaFoldDB" id="A0A2A2HQI2"/>
<name>A0A2A2HQI2_9EURY</name>
<dbReference type="GO" id="GO:0009245">
    <property type="term" value="P:lipid A biosynthetic process"/>
    <property type="evidence" value="ECO:0007669"/>
    <property type="project" value="UniProtKB-KW"/>
</dbReference>
<keyword evidence="4" id="KW-0443">Lipid metabolism</keyword>
<dbReference type="SUPFAM" id="SSF51161">
    <property type="entry name" value="Trimeric LpxA-like enzymes"/>
    <property type="match status" value="1"/>
</dbReference>
<dbReference type="GO" id="GO:0016410">
    <property type="term" value="F:N-acyltransferase activity"/>
    <property type="evidence" value="ECO:0007669"/>
    <property type="project" value="InterPro"/>
</dbReference>
<dbReference type="InterPro" id="IPR001451">
    <property type="entry name" value="Hexapep"/>
</dbReference>
<keyword evidence="1" id="KW-0444">Lipid biosynthesis</keyword>
<dbReference type="InterPro" id="IPR007691">
    <property type="entry name" value="LpxD"/>
</dbReference>
<dbReference type="PANTHER" id="PTHR43378">
    <property type="entry name" value="UDP-3-O-ACYLGLUCOSAMINE N-ACYLTRANSFERASE"/>
    <property type="match status" value="1"/>
</dbReference>
<dbReference type="EMBL" id="LMVP01000457">
    <property type="protein sequence ID" value="PAV11751.1"/>
    <property type="molecule type" value="Genomic_DNA"/>
</dbReference>
<dbReference type="RefSeq" id="WP_095645324.1">
    <property type="nucleotide sequence ID" value="NZ_LMVP01000457.1"/>
</dbReference>
<evidence type="ECO:0000313" key="7">
    <source>
        <dbReference type="Proteomes" id="UP000218164"/>
    </source>
</evidence>
<dbReference type="GO" id="GO:0016020">
    <property type="term" value="C:membrane"/>
    <property type="evidence" value="ECO:0007669"/>
    <property type="project" value="GOC"/>
</dbReference>
<evidence type="ECO:0000256" key="3">
    <source>
        <dbReference type="ARBA" id="ARBA00022679"/>
    </source>
</evidence>
<keyword evidence="2" id="KW-0441">Lipid A biosynthesis</keyword>
<dbReference type="PANTHER" id="PTHR43378:SF2">
    <property type="entry name" value="UDP-3-O-ACYLGLUCOSAMINE N-ACYLTRANSFERASE 1, MITOCHONDRIAL-RELATED"/>
    <property type="match status" value="1"/>
</dbReference>
<proteinExistence type="predicted"/>
<evidence type="ECO:0000256" key="5">
    <source>
        <dbReference type="ARBA" id="ARBA00023315"/>
    </source>
</evidence>
<evidence type="ECO:0008006" key="8">
    <source>
        <dbReference type="Google" id="ProtNLM"/>
    </source>
</evidence>
<keyword evidence="5" id="KW-0012">Acyltransferase</keyword>
<dbReference type="Gene3D" id="2.160.10.10">
    <property type="entry name" value="Hexapeptide repeat proteins"/>
    <property type="match status" value="1"/>
</dbReference>
<organism evidence="6 7">
    <name type="scientific">Methanosarcina spelaei</name>
    <dbReference type="NCBI Taxonomy" id="1036679"/>
    <lineage>
        <taxon>Archaea</taxon>
        <taxon>Methanobacteriati</taxon>
        <taxon>Methanobacteriota</taxon>
        <taxon>Stenosarchaea group</taxon>
        <taxon>Methanomicrobia</taxon>
        <taxon>Methanosarcinales</taxon>
        <taxon>Methanosarcinaceae</taxon>
        <taxon>Methanosarcina</taxon>
    </lineage>
</organism>
<evidence type="ECO:0000256" key="4">
    <source>
        <dbReference type="ARBA" id="ARBA00023098"/>
    </source>
</evidence>
<evidence type="ECO:0000256" key="1">
    <source>
        <dbReference type="ARBA" id="ARBA00022516"/>
    </source>
</evidence>
<evidence type="ECO:0000256" key="2">
    <source>
        <dbReference type="ARBA" id="ARBA00022556"/>
    </source>
</evidence>
<reference evidence="6 7" key="1">
    <citation type="journal article" date="2017" name="BMC Genomics">
        <title>Genomic analysis of methanogenic archaea reveals a shift towards energy conservation.</title>
        <authorList>
            <person name="Gilmore S.P."/>
            <person name="Henske J.K."/>
            <person name="Sexton J.A."/>
            <person name="Solomon K.V."/>
            <person name="Seppala S."/>
            <person name="Yoo J.I."/>
            <person name="Huyett L.M."/>
            <person name="Pressman A."/>
            <person name="Cogan J.Z."/>
            <person name="Kivenson V."/>
            <person name="Peng X."/>
            <person name="Tan Y."/>
            <person name="Valentine D.L."/>
            <person name="O'Malley M.A."/>
        </authorList>
    </citation>
    <scope>NUCLEOTIDE SEQUENCE [LARGE SCALE GENOMIC DNA]</scope>
    <source>
        <strain evidence="6 7">MC-15</strain>
    </source>
</reference>
<dbReference type="InterPro" id="IPR011004">
    <property type="entry name" value="Trimer_LpxA-like_sf"/>
</dbReference>
<accession>A0A2A2HQI2</accession>
<keyword evidence="7" id="KW-1185">Reference proteome</keyword>
<evidence type="ECO:0000313" key="6">
    <source>
        <dbReference type="EMBL" id="PAV11751.1"/>
    </source>
</evidence>
<keyword evidence="3" id="KW-0808">Transferase</keyword>
<protein>
    <recommendedName>
        <fullName evidence="8">UDP-3-O-(3-hydroxymyristoyl) glucosamine N-acyltransferase</fullName>
    </recommendedName>
</protein>
<comment type="caution">
    <text evidence="6">The sequence shown here is derived from an EMBL/GenBank/DDBJ whole genome shotgun (WGS) entry which is preliminary data.</text>
</comment>
<dbReference type="Pfam" id="PF00132">
    <property type="entry name" value="Hexapep"/>
    <property type="match status" value="3"/>
</dbReference>
<gene>
    <name evidence="6" type="ORF">ASJ81_09335</name>
</gene>
<dbReference type="CDD" id="cd03352">
    <property type="entry name" value="LbH_LpxD"/>
    <property type="match status" value="1"/>
</dbReference>
<dbReference type="OrthoDB" id="137115at2157"/>
<sequence length="295" mass="32886">MELSNINSNFSIKVVRDGTFISMGSFIHNSPKQLVFVNNEKFIPILLEKKNISCVILKKELISKVPEYLGIGISEDPEKSYYELHNYLAKNTDFYWKDFQNEISENSIIHPTAYIAEKNIRIGDGCIIGPKACILERTVLENNVIIGPGSVIGGEGFRFIRKQNYMIPIVHAGGVLVHDQVEIQANSCVDKGLYGNFTEIGEETKIDNLVHVGHNVRIGKRCSLVASSMIGGSTRIGDDVWIGPNSSISDNIEIGDRVWVTLGSVVTKNVTNDQRVTGNFAIDHEKFINFIKSIR</sequence>
<dbReference type="Proteomes" id="UP000218164">
    <property type="component" value="Unassembled WGS sequence"/>
</dbReference>